<reference evidence="3" key="1">
    <citation type="journal article" date="2005" name="Nature">
        <title>The map-based sequence of the rice genome.</title>
        <authorList>
            <consortium name="International rice genome sequencing project (IRGSP)"/>
            <person name="Matsumoto T."/>
            <person name="Wu J."/>
            <person name="Kanamori H."/>
            <person name="Katayose Y."/>
            <person name="Fujisawa M."/>
            <person name="Namiki N."/>
            <person name="Mizuno H."/>
            <person name="Yamamoto K."/>
            <person name="Antonio B.A."/>
            <person name="Baba T."/>
            <person name="Sakata K."/>
            <person name="Nagamura Y."/>
            <person name="Aoki H."/>
            <person name="Arikawa K."/>
            <person name="Arita K."/>
            <person name="Bito T."/>
            <person name="Chiden Y."/>
            <person name="Fujitsuka N."/>
            <person name="Fukunaka R."/>
            <person name="Hamada M."/>
            <person name="Harada C."/>
            <person name="Hayashi A."/>
            <person name="Hijishita S."/>
            <person name="Honda M."/>
            <person name="Hosokawa S."/>
            <person name="Ichikawa Y."/>
            <person name="Idonuma A."/>
            <person name="Iijima M."/>
            <person name="Ikeda M."/>
            <person name="Ikeno M."/>
            <person name="Ito K."/>
            <person name="Ito S."/>
            <person name="Ito T."/>
            <person name="Ito Y."/>
            <person name="Ito Y."/>
            <person name="Iwabuchi A."/>
            <person name="Kamiya K."/>
            <person name="Karasawa W."/>
            <person name="Kurita K."/>
            <person name="Katagiri S."/>
            <person name="Kikuta A."/>
            <person name="Kobayashi H."/>
            <person name="Kobayashi N."/>
            <person name="Machita K."/>
            <person name="Maehara T."/>
            <person name="Masukawa M."/>
            <person name="Mizubayashi T."/>
            <person name="Mukai Y."/>
            <person name="Nagasaki H."/>
            <person name="Nagata Y."/>
            <person name="Naito S."/>
            <person name="Nakashima M."/>
            <person name="Nakama Y."/>
            <person name="Nakamichi Y."/>
            <person name="Nakamura M."/>
            <person name="Meguro A."/>
            <person name="Negishi M."/>
            <person name="Ohta I."/>
            <person name="Ohta T."/>
            <person name="Okamoto M."/>
            <person name="Ono N."/>
            <person name="Saji S."/>
            <person name="Sakaguchi M."/>
            <person name="Sakai K."/>
            <person name="Shibata M."/>
            <person name="Shimokawa T."/>
            <person name="Song J."/>
            <person name="Takazaki Y."/>
            <person name="Terasawa K."/>
            <person name="Tsugane M."/>
            <person name="Tsuji K."/>
            <person name="Ueda S."/>
            <person name="Waki K."/>
            <person name="Yamagata H."/>
            <person name="Yamamoto M."/>
            <person name="Yamamoto S."/>
            <person name="Yamane H."/>
            <person name="Yoshiki S."/>
            <person name="Yoshihara R."/>
            <person name="Yukawa K."/>
            <person name="Zhong H."/>
            <person name="Yano M."/>
            <person name="Yuan Q."/>
            <person name="Ouyang S."/>
            <person name="Liu J."/>
            <person name="Jones K.M."/>
            <person name="Gansberger K."/>
            <person name="Moffat K."/>
            <person name="Hill J."/>
            <person name="Bera J."/>
            <person name="Fadrosh D."/>
            <person name="Jin S."/>
            <person name="Johri S."/>
            <person name="Kim M."/>
            <person name="Overton L."/>
            <person name="Reardon M."/>
            <person name="Tsitrin T."/>
            <person name="Vuong H."/>
            <person name="Weaver B."/>
            <person name="Ciecko A."/>
            <person name="Tallon L."/>
            <person name="Jackson J."/>
            <person name="Pai G."/>
            <person name="Aken S.V."/>
            <person name="Utterback T."/>
            <person name="Reidmuller S."/>
            <person name="Feldblyum T."/>
            <person name="Hsiao J."/>
            <person name="Zismann V."/>
            <person name="Iobst S."/>
            <person name="de Vazeille A.R."/>
            <person name="Buell C.R."/>
            <person name="Ying K."/>
            <person name="Li Y."/>
            <person name="Lu T."/>
            <person name="Huang Y."/>
            <person name="Zhao Q."/>
            <person name="Feng Q."/>
            <person name="Zhang L."/>
            <person name="Zhu J."/>
            <person name="Weng Q."/>
            <person name="Mu J."/>
            <person name="Lu Y."/>
            <person name="Fan D."/>
            <person name="Liu Y."/>
            <person name="Guan J."/>
            <person name="Zhang Y."/>
            <person name="Yu S."/>
            <person name="Liu X."/>
            <person name="Zhang Y."/>
            <person name="Hong G."/>
            <person name="Han B."/>
            <person name="Choisne N."/>
            <person name="Demange N."/>
            <person name="Orjeda G."/>
            <person name="Samain S."/>
            <person name="Cattolico L."/>
            <person name="Pelletier E."/>
            <person name="Couloux A."/>
            <person name="Segurens B."/>
            <person name="Wincker P."/>
            <person name="D'Hont A."/>
            <person name="Scarpelli C."/>
            <person name="Weissenbach J."/>
            <person name="Salanoubat M."/>
            <person name="Quetier F."/>
            <person name="Yu Y."/>
            <person name="Kim H.R."/>
            <person name="Rambo T."/>
            <person name="Currie J."/>
            <person name="Collura K."/>
            <person name="Luo M."/>
            <person name="Yang T."/>
            <person name="Ammiraju J.S.S."/>
            <person name="Engler F."/>
            <person name="Soderlund C."/>
            <person name="Wing R.A."/>
            <person name="Palmer L.E."/>
            <person name="de la Bastide M."/>
            <person name="Spiegel L."/>
            <person name="Nascimento L."/>
            <person name="Zutavern T."/>
            <person name="O'Shaughnessy A."/>
            <person name="Dike S."/>
            <person name="Dedhia N."/>
            <person name="Preston R."/>
            <person name="Balija V."/>
            <person name="McCombie W.R."/>
            <person name="Chow T."/>
            <person name="Chen H."/>
            <person name="Chung M."/>
            <person name="Chen C."/>
            <person name="Shaw J."/>
            <person name="Wu H."/>
            <person name="Hsiao K."/>
            <person name="Chao Y."/>
            <person name="Chu M."/>
            <person name="Cheng C."/>
            <person name="Hour A."/>
            <person name="Lee P."/>
            <person name="Lin S."/>
            <person name="Lin Y."/>
            <person name="Liou J."/>
            <person name="Liu S."/>
            <person name="Hsing Y."/>
            <person name="Raghuvanshi S."/>
            <person name="Mohanty A."/>
            <person name="Bharti A.K."/>
            <person name="Gaur A."/>
            <person name="Gupta V."/>
            <person name="Kumar D."/>
            <person name="Ravi V."/>
            <person name="Vij S."/>
            <person name="Kapur A."/>
            <person name="Khurana P."/>
            <person name="Khurana P."/>
            <person name="Khurana J.P."/>
            <person name="Tyagi A.K."/>
            <person name="Gaikwad K."/>
            <person name="Singh A."/>
            <person name="Dalal V."/>
            <person name="Srivastava S."/>
            <person name="Dixit A."/>
            <person name="Pal A.K."/>
            <person name="Ghazi I.A."/>
            <person name="Yadav M."/>
            <person name="Pandit A."/>
            <person name="Bhargava A."/>
            <person name="Sureshbabu K."/>
            <person name="Batra K."/>
            <person name="Sharma T.R."/>
            <person name="Mohapatra T."/>
            <person name="Singh N.K."/>
            <person name="Messing J."/>
            <person name="Nelson A.B."/>
            <person name="Fuks G."/>
            <person name="Kavchok S."/>
            <person name="Keizer G."/>
            <person name="Linton E."/>
            <person name="Llaca V."/>
            <person name="Song R."/>
            <person name="Tanyolac B."/>
            <person name="Young S."/>
            <person name="Ho-Il K."/>
            <person name="Hahn J.H."/>
            <person name="Sangsakoo G."/>
            <person name="Vanavichit A."/>
            <person name="de Mattos Luiz.A.T."/>
            <person name="Zimmer P.D."/>
            <person name="Malone G."/>
            <person name="Dellagostin O."/>
            <person name="de Oliveira A.C."/>
            <person name="Bevan M."/>
            <person name="Bancroft I."/>
            <person name="Minx P."/>
            <person name="Cordum H."/>
            <person name="Wilson R."/>
            <person name="Cheng Z."/>
            <person name="Jin W."/>
            <person name="Jiang J."/>
            <person name="Leong S.A."/>
            <person name="Iwama H."/>
            <person name="Gojobori T."/>
            <person name="Itoh T."/>
            <person name="Niimura Y."/>
            <person name="Fujii Y."/>
            <person name="Habara T."/>
            <person name="Sakai H."/>
            <person name="Sato Y."/>
            <person name="Wilson G."/>
            <person name="Kumar K."/>
            <person name="McCouch S."/>
            <person name="Juretic N."/>
            <person name="Hoen D."/>
            <person name="Wright S."/>
            <person name="Bruskiewich R."/>
            <person name="Bureau T."/>
            <person name="Miyao A."/>
            <person name="Hirochika H."/>
            <person name="Nishikawa T."/>
            <person name="Kadowaki K."/>
            <person name="Sugiura M."/>
            <person name="Burr B."/>
            <person name="Sasaki T."/>
        </authorList>
    </citation>
    <scope>NUCLEOTIDE SEQUENCE [LARGE SCALE GENOMIC DNA]</scope>
    <source>
        <strain evidence="3">cv. Nipponbare</strain>
    </source>
</reference>
<protein>
    <submittedName>
        <fullName evidence="2">Uncharacterized protein</fullName>
    </submittedName>
</protein>
<dbReference type="AlphaFoldDB" id="Q8H2U8"/>
<name>Q8H2U8_ORYSJ</name>
<organism evidence="2 3">
    <name type="scientific">Oryza sativa subsp. japonica</name>
    <name type="common">Rice</name>
    <dbReference type="NCBI Taxonomy" id="39947"/>
    <lineage>
        <taxon>Eukaryota</taxon>
        <taxon>Viridiplantae</taxon>
        <taxon>Streptophyta</taxon>
        <taxon>Embryophyta</taxon>
        <taxon>Tracheophyta</taxon>
        <taxon>Spermatophyta</taxon>
        <taxon>Magnoliopsida</taxon>
        <taxon>Liliopsida</taxon>
        <taxon>Poales</taxon>
        <taxon>Poaceae</taxon>
        <taxon>BOP clade</taxon>
        <taxon>Oryzoideae</taxon>
        <taxon>Oryzeae</taxon>
        <taxon>Oryzinae</taxon>
        <taxon>Oryza</taxon>
        <taxon>Oryza sativa</taxon>
    </lineage>
</organism>
<gene>
    <name evidence="2" type="primary">P0453E03.107</name>
</gene>
<evidence type="ECO:0000256" key="1">
    <source>
        <dbReference type="SAM" id="MobiDB-lite"/>
    </source>
</evidence>
<reference evidence="3" key="2">
    <citation type="journal article" date="2008" name="Nucleic Acids Res.">
        <title>The rice annotation project database (RAP-DB): 2008 update.</title>
        <authorList>
            <consortium name="The rice annotation project (RAP)"/>
        </authorList>
    </citation>
    <scope>GENOME REANNOTATION</scope>
    <source>
        <strain evidence="3">cv. Nipponbare</strain>
    </source>
</reference>
<dbReference type="EMBL" id="AP005452">
    <property type="protein sequence ID" value="BAC22422.1"/>
    <property type="molecule type" value="Genomic_DNA"/>
</dbReference>
<sequence>MVANNGATRQPRTHRLQRSSKGNIANTRHHGFEKSRTNKSSKGKMVPWWRWQHRRQIDVEGGPPLGKWCKIGVVGFDSCREMAI</sequence>
<proteinExistence type="predicted"/>
<feature type="compositionally biased region" description="Polar residues" evidence="1">
    <location>
        <begin position="1"/>
        <end position="10"/>
    </location>
</feature>
<accession>Q8H2U8</accession>
<feature type="region of interest" description="Disordered" evidence="1">
    <location>
        <begin position="1"/>
        <end position="47"/>
    </location>
</feature>
<evidence type="ECO:0000313" key="3">
    <source>
        <dbReference type="Proteomes" id="UP000000763"/>
    </source>
</evidence>
<dbReference type="Proteomes" id="UP000000763">
    <property type="component" value="Chromosome 7"/>
</dbReference>
<evidence type="ECO:0000313" key="2">
    <source>
        <dbReference type="EMBL" id="BAC22422.1"/>
    </source>
</evidence>